<gene>
    <name evidence="2" type="ORF">SAMN05216167_13719</name>
</gene>
<dbReference type="PROSITE" id="PS51462">
    <property type="entry name" value="NUDIX"/>
    <property type="match status" value="1"/>
</dbReference>
<dbReference type="Gene3D" id="3.90.79.10">
    <property type="entry name" value="Nucleoside Triphosphate Pyrophosphohydrolase"/>
    <property type="match status" value="1"/>
</dbReference>
<dbReference type="PANTHER" id="PTHR10885:SF20">
    <property type="entry name" value="NUDIX HYDROLASE DOMAIN-CONTAINING PROTEIN"/>
    <property type="match status" value="1"/>
</dbReference>
<proteinExistence type="predicted"/>
<dbReference type="InterPro" id="IPR015797">
    <property type="entry name" value="NUDIX_hydrolase-like_dom_sf"/>
</dbReference>
<dbReference type="AlphaFoldDB" id="A0A1I2H2A6"/>
<dbReference type="GO" id="GO:0004452">
    <property type="term" value="F:isopentenyl-diphosphate delta-isomerase activity"/>
    <property type="evidence" value="ECO:0007669"/>
    <property type="project" value="TreeGrafter"/>
</dbReference>
<dbReference type="PANTHER" id="PTHR10885">
    <property type="entry name" value="ISOPENTENYL-DIPHOSPHATE DELTA-ISOMERASE"/>
    <property type="match status" value="1"/>
</dbReference>
<dbReference type="OrthoDB" id="9786032at2"/>
<evidence type="ECO:0000313" key="3">
    <source>
        <dbReference type="Proteomes" id="UP000198598"/>
    </source>
</evidence>
<reference evidence="2 3" key="1">
    <citation type="submission" date="2016-10" db="EMBL/GenBank/DDBJ databases">
        <authorList>
            <person name="de Groot N.N."/>
        </authorList>
    </citation>
    <scope>NUCLEOTIDE SEQUENCE [LARGE SCALE GENOMIC DNA]</scope>
    <source>
        <strain evidence="2 3">DSM 26130</strain>
    </source>
</reference>
<dbReference type="CDD" id="cd04692">
    <property type="entry name" value="NUDIX_Hydrolase"/>
    <property type="match status" value="1"/>
</dbReference>
<dbReference type="Proteomes" id="UP000198598">
    <property type="component" value="Unassembled WGS sequence"/>
</dbReference>
<dbReference type="RefSeq" id="WP_093834669.1">
    <property type="nucleotide sequence ID" value="NZ_FOLQ01000037.1"/>
</dbReference>
<dbReference type="SUPFAM" id="SSF55811">
    <property type="entry name" value="Nudix"/>
    <property type="match status" value="1"/>
</dbReference>
<evidence type="ECO:0000259" key="1">
    <source>
        <dbReference type="PROSITE" id="PS51462"/>
    </source>
</evidence>
<protein>
    <submittedName>
        <fullName evidence="2">NUDIX domain-containing protein</fullName>
    </submittedName>
</protein>
<dbReference type="EMBL" id="FOLQ01000037">
    <property type="protein sequence ID" value="SFF23530.1"/>
    <property type="molecule type" value="Genomic_DNA"/>
</dbReference>
<dbReference type="GO" id="GO:0005737">
    <property type="term" value="C:cytoplasm"/>
    <property type="evidence" value="ECO:0007669"/>
    <property type="project" value="TreeGrafter"/>
</dbReference>
<evidence type="ECO:0000313" key="2">
    <source>
        <dbReference type="EMBL" id="SFF23530.1"/>
    </source>
</evidence>
<dbReference type="GO" id="GO:0009240">
    <property type="term" value="P:isopentenyl diphosphate biosynthetic process"/>
    <property type="evidence" value="ECO:0007669"/>
    <property type="project" value="TreeGrafter"/>
</dbReference>
<keyword evidence="3" id="KW-1185">Reference proteome</keyword>
<organism evidence="2 3">
    <name type="scientific">Spirosoma endophyticum</name>
    <dbReference type="NCBI Taxonomy" id="662367"/>
    <lineage>
        <taxon>Bacteria</taxon>
        <taxon>Pseudomonadati</taxon>
        <taxon>Bacteroidota</taxon>
        <taxon>Cytophagia</taxon>
        <taxon>Cytophagales</taxon>
        <taxon>Cytophagaceae</taxon>
        <taxon>Spirosoma</taxon>
    </lineage>
</organism>
<dbReference type="Pfam" id="PF00293">
    <property type="entry name" value="NUDIX"/>
    <property type="match status" value="1"/>
</dbReference>
<accession>A0A1I2H2A6</accession>
<sequence>MEEYFDVYKPTSEASGLIKPKSEVHKNGYWHKSFHCWIIYTDSKGEDYILLQQRDPFVKSWPGKFDTSAAGHYMAGEGIEGGLRELKEELGIMVTEADLIPLGLRVCVNEFDPASLNYEFQDVYFLVDRRSLLDYSMALGEVAGLVAVPVQEGIALFTDELEKISAPGLRLNPNGAVEPTIFDIIKTDFVPSLDNFYLKIMILAERALRGEKHLYI</sequence>
<dbReference type="STRING" id="662367.SAMN05216167_13719"/>
<dbReference type="InterPro" id="IPR000086">
    <property type="entry name" value="NUDIX_hydrolase_dom"/>
</dbReference>
<feature type="domain" description="Nudix hydrolase" evidence="1">
    <location>
        <begin position="29"/>
        <end position="171"/>
    </location>
</feature>
<name>A0A1I2H2A6_9BACT</name>